<accession>A0AA86TPN2</accession>
<name>A0AA86TPN2_9EUKA</name>
<protein>
    <submittedName>
        <fullName evidence="3">Hypothetical_protein</fullName>
    </submittedName>
</protein>
<evidence type="ECO:0000313" key="4">
    <source>
        <dbReference type="Proteomes" id="UP001642409"/>
    </source>
</evidence>
<evidence type="ECO:0000313" key="3">
    <source>
        <dbReference type="EMBL" id="CAL5989617.1"/>
    </source>
</evidence>
<feature type="coiled-coil region" evidence="1">
    <location>
        <begin position="9"/>
        <end position="82"/>
    </location>
</feature>
<reference evidence="3 4" key="2">
    <citation type="submission" date="2024-07" db="EMBL/GenBank/DDBJ databases">
        <authorList>
            <person name="Akdeniz Z."/>
        </authorList>
    </citation>
    <scope>NUCLEOTIDE SEQUENCE [LARGE SCALE GENOMIC DNA]</scope>
</reference>
<evidence type="ECO:0000256" key="1">
    <source>
        <dbReference type="SAM" id="Coils"/>
    </source>
</evidence>
<dbReference type="AlphaFoldDB" id="A0AA86TPN2"/>
<reference evidence="2" key="1">
    <citation type="submission" date="2023-06" db="EMBL/GenBank/DDBJ databases">
        <authorList>
            <person name="Kurt Z."/>
        </authorList>
    </citation>
    <scope>NUCLEOTIDE SEQUENCE</scope>
</reference>
<organism evidence="2">
    <name type="scientific">Hexamita inflata</name>
    <dbReference type="NCBI Taxonomy" id="28002"/>
    <lineage>
        <taxon>Eukaryota</taxon>
        <taxon>Metamonada</taxon>
        <taxon>Diplomonadida</taxon>
        <taxon>Hexamitidae</taxon>
        <taxon>Hexamitinae</taxon>
        <taxon>Hexamita</taxon>
    </lineage>
</organism>
<dbReference type="EMBL" id="CAXDID020000024">
    <property type="protein sequence ID" value="CAL5989617.1"/>
    <property type="molecule type" value="Genomic_DNA"/>
</dbReference>
<comment type="caution">
    <text evidence="2">The sequence shown here is derived from an EMBL/GenBank/DDBJ whole genome shotgun (WGS) entry which is preliminary data.</text>
</comment>
<gene>
    <name evidence="3" type="ORF">HINF_LOCUS10944</name>
    <name evidence="2" type="ORF">HINF_LOCUS9827</name>
</gene>
<dbReference type="EMBL" id="CATOUU010000248">
    <property type="protein sequence ID" value="CAI9922182.1"/>
    <property type="molecule type" value="Genomic_DNA"/>
</dbReference>
<dbReference type="Proteomes" id="UP001642409">
    <property type="component" value="Unassembled WGS sequence"/>
</dbReference>
<proteinExistence type="predicted"/>
<keyword evidence="1" id="KW-0175">Coiled coil</keyword>
<evidence type="ECO:0000313" key="2">
    <source>
        <dbReference type="EMBL" id="CAI9922182.1"/>
    </source>
</evidence>
<keyword evidence="4" id="KW-1185">Reference proteome</keyword>
<sequence>MEQLNQEKDQQLNESWEEITRKNAELEQQRQQLELTLLQIAQREQESLKEKEDLSNFQKQILLKQEIKLQEIENEKIQLMVRLDICQVFCLAESKNLAVDGFHGNWQFKTWLIARIYMYIQNEFGLAPTTSDLIQRIQFIFKSHSFAFFNKFVNQLLLFPLLYFRQNDFRVNQSDFYQCLVLHIFTQK</sequence>